<feature type="domain" description="BPTI/Kunitz inhibitor" evidence="5">
    <location>
        <begin position="43"/>
        <end position="93"/>
    </location>
</feature>
<feature type="chain" id="PRO_5045428684" evidence="4">
    <location>
        <begin position="22"/>
        <end position="107"/>
    </location>
</feature>
<evidence type="ECO:0000313" key="6">
    <source>
        <dbReference type="Proteomes" id="UP001652661"/>
    </source>
</evidence>
<dbReference type="InterPro" id="IPR002223">
    <property type="entry name" value="Kunitz_BPTI"/>
</dbReference>
<dbReference type="RefSeq" id="XP_017026937.3">
    <property type="nucleotide sequence ID" value="XM_017171448.3"/>
</dbReference>
<keyword evidence="4" id="KW-0732">Signal</keyword>
<keyword evidence="1 7" id="KW-0646">Protease inhibitor</keyword>
<dbReference type="Pfam" id="PF00014">
    <property type="entry name" value="Kunitz_BPTI"/>
    <property type="match status" value="1"/>
</dbReference>
<evidence type="ECO:0000256" key="4">
    <source>
        <dbReference type="SAM" id="SignalP"/>
    </source>
</evidence>
<reference evidence="6" key="1">
    <citation type="submission" date="2025-05" db="UniProtKB">
        <authorList>
            <consortium name="RefSeq"/>
        </authorList>
    </citation>
    <scope>NUCLEOTIDE SEQUENCE [LARGE SCALE GENOMIC DNA]</scope>
    <source>
        <strain evidence="6">14028-0561.14</strain>
    </source>
</reference>
<keyword evidence="6" id="KW-1185">Reference proteome</keyword>
<protein>
    <submittedName>
        <fullName evidence="7">Kunitz-type serine protease inhibitor homolog alpha-dendrotoxin-like</fullName>
    </submittedName>
</protein>
<accession>A0A6P4IDE5</accession>
<dbReference type="PANTHER" id="PTHR10083">
    <property type="entry name" value="KUNITZ-TYPE PROTEASE INHIBITOR-RELATED"/>
    <property type="match status" value="1"/>
</dbReference>
<dbReference type="GeneID" id="108077909"/>
<dbReference type="AlphaFoldDB" id="A0A6P4IDE5"/>
<dbReference type="InterPro" id="IPR050098">
    <property type="entry name" value="TFPI/VKTCI-like"/>
</dbReference>
<dbReference type="Gene3D" id="4.10.410.10">
    <property type="entry name" value="Pancreatic trypsin inhibitor Kunitz domain"/>
    <property type="match status" value="1"/>
</dbReference>
<evidence type="ECO:0000259" key="5">
    <source>
        <dbReference type="PROSITE" id="PS50279"/>
    </source>
</evidence>
<sequence length="107" mass="13059">MARRVAMSFVILLLILEVVIAYEYTNLKREMQYSMFRRRYDICHLPMQPGKCRHGVKAWYYNHVTKKCQRFIYTLCGGNENRFYTNKECMDYCNGYTYIFPVEEYIF</sequence>
<dbReference type="GO" id="GO:0004867">
    <property type="term" value="F:serine-type endopeptidase inhibitor activity"/>
    <property type="evidence" value="ECO:0007669"/>
    <property type="project" value="UniProtKB-KW"/>
</dbReference>
<dbReference type="OrthoDB" id="4473401at2759"/>
<proteinExistence type="predicted"/>
<dbReference type="PANTHER" id="PTHR10083:SF328">
    <property type="entry name" value="TISSUE FACTOR PATHWAY INHIBITOR"/>
    <property type="match status" value="1"/>
</dbReference>
<keyword evidence="2 7" id="KW-0722">Serine protease inhibitor</keyword>
<keyword evidence="3" id="KW-1015">Disulfide bond</keyword>
<dbReference type="Proteomes" id="UP001652661">
    <property type="component" value="Chromosome 2R"/>
</dbReference>
<organism evidence="6 7">
    <name type="scientific">Drosophila kikkawai</name>
    <name type="common">Fruit fly</name>
    <dbReference type="NCBI Taxonomy" id="30033"/>
    <lineage>
        <taxon>Eukaryota</taxon>
        <taxon>Metazoa</taxon>
        <taxon>Ecdysozoa</taxon>
        <taxon>Arthropoda</taxon>
        <taxon>Hexapoda</taxon>
        <taxon>Insecta</taxon>
        <taxon>Pterygota</taxon>
        <taxon>Neoptera</taxon>
        <taxon>Endopterygota</taxon>
        <taxon>Diptera</taxon>
        <taxon>Brachycera</taxon>
        <taxon>Muscomorpha</taxon>
        <taxon>Ephydroidea</taxon>
        <taxon>Drosophilidae</taxon>
        <taxon>Drosophila</taxon>
        <taxon>Sophophora</taxon>
    </lineage>
</organism>
<dbReference type="SMART" id="SM00131">
    <property type="entry name" value="KU"/>
    <property type="match status" value="1"/>
</dbReference>
<dbReference type="CDD" id="cd00109">
    <property type="entry name" value="Kunitz-type"/>
    <property type="match status" value="1"/>
</dbReference>
<evidence type="ECO:0000313" key="7">
    <source>
        <dbReference type="RefSeq" id="XP_017026937.3"/>
    </source>
</evidence>
<dbReference type="GO" id="GO:0005615">
    <property type="term" value="C:extracellular space"/>
    <property type="evidence" value="ECO:0007669"/>
    <property type="project" value="TreeGrafter"/>
</dbReference>
<dbReference type="PRINTS" id="PR00759">
    <property type="entry name" value="BASICPTASE"/>
</dbReference>
<reference evidence="7" key="2">
    <citation type="submission" date="2025-08" db="UniProtKB">
        <authorList>
            <consortium name="RefSeq"/>
        </authorList>
    </citation>
    <scope>IDENTIFICATION</scope>
    <source>
        <strain evidence="7">14028-0561.14</strain>
        <tissue evidence="7">Whole fly</tissue>
    </source>
</reference>
<dbReference type="SUPFAM" id="SSF57362">
    <property type="entry name" value="BPTI-like"/>
    <property type="match status" value="1"/>
</dbReference>
<dbReference type="PROSITE" id="PS50279">
    <property type="entry name" value="BPTI_KUNITZ_2"/>
    <property type="match status" value="1"/>
</dbReference>
<gene>
    <name evidence="7" type="primary">LOC108077909</name>
</gene>
<evidence type="ECO:0000256" key="2">
    <source>
        <dbReference type="ARBA" id="ARBA00022900"/>
    </source>
</evidence>
<name>A0A6P4IDE5_DROKI</name>
<evidence type="ECO:0000256" key="1">
    <source>
        <dbReference type="ARBA" id="ARBA00022690"/>
    </source>
</evidence>
<feature type="signal peptide" evidence="4">
    <location>
        <begin position="1"/>
        <end position="21"/>
    </location>
</feature>
<dbReference type="InterPro" id="IPR036880">
    <property type="entry name" value="Kunitz_BPTI_sf"/>
</dbReference>
<evidence type="ECO:0000256" key="3">
    <source>
        <dbReference type="ARBA" id="ARBA00023157"/>
    </source>
</evidence>